<gene>
    <name evidence="4" type="ORF">EubceDRAFT1_0901</name>
</gene>
<dbReference type="InterPro" id="IPR050922">
    <property type="entry name" value="LytR/CpsA/Psr_CW_biosynth"/>
</dbReference>
<dbReference type="OrthoDB" id="3172933at2"/>
<evidence type="ECO:0000259" key="3">
    <source>
        <dbReference type="Pfam" id="PF03816"/>
    </source>
</evidence>
<dbReference type="Proteomes" id="UP000005753">
    <property type="component" value="Chromosome"/>
</dbReference>
<reference evidence="4 5" key="2">
    <citation type="submission" date="2012-02" db="EMBL/GenBank/DDBJ databases">
        <title>Improved High-Quality Draft sequence of Eubacterium cellulosolvens 6.</title>
        <authorList>
            <consortium name="US DOE Joint Genome Institute"/>
            <person name="Lucas S."/>
            <person name="Han J."/>
            <person name="Lapidus A."/>
            <person name="Cheng J.-F."/>
            <person name="Goodwin L."/>
            <person name="Pitluck S."/>
            <person name="Peters L."/>
            <person name="Mikhailova N."/>
            <person name="Gu W."/>
            <person name="Detter J.C."/>
            <person name="Han C."/>
            <person name="Tapia R."/>
            <person name="Land M."/>
            <person name="Hauser L."/>
            <person name="Kyrpides N."/>
            <person name="Ivanova N."/>
            <person name="Pagani I."/>
            <person name="Johnson E."/>
            <person name="Mukhopadhyay B."/>
            <person name="Anderson I."/>
            <person name="Woyke T."/>
        </authorList>
    </citation>
    <scope>NUCLEOTIDE SEQUENCE [LARGE SCALE GENOMIC DNA]</scope>
    <source>
        <strain evidence="4 5">6</strain>
    </source>
</reference>
<dbReference type="EMBL" id="CM001487">
    <property type="protein sequence ID" value="EIM56730.1"/>
    <property type="molecule type" value="Genomic_DNA"/>
</dbReference>
<protein>
    <submittedName>
        <fullName evidence="4">Transcriptional regulator</fullName>
    </submittedName>
</protein>
<keyword evidence="5" id="KW-1185">Reference proteome</keyword>
<dbReference type="HOGENOM" id="CLU_050688_1_0_9"/>
<keyword evidence="2" id="KW-0472">Membrane</keyword>
<dbReference type="eggNOG" id="COG1316">
    <property type="taxonomic scope" value="Bacteria"/>
</dbReference>
<dbReference type="PANTHER" id="PTHR33392:SF6">
    <property type="entry name" value="POLYISOPRENYL-TEICHOIC ACID--PEPTIDOGLYCAN TEICHOIC ACID TRANSFERASE TAGU"/>
    <property type="match status" value="1"/>
</dbReference>
<evidence type="ECO:0000256" key="2">
    <source>
        <dbReference type="SAM" id="Phobius"/>
    </source>
</evidence>
<evidence type="ECO:0000313" key="4">
    <source>
        <dbReference type="EMBL" id="EIM56730.1"/>
    </source>
</evidence>
<sequence>MGKRNGRDKQRLMNVLMAVAVVVILLSIGVLIWTNVEKSRRLSRQSAAFEAVNERNAFEMTNESMADSSGVYGGPSDYVKKQVSYKGQKYEMNEDLDNYLFLGIDSVTNTDKDKNTPQRGGQMDAIYLLCYNRREETLKLIAIPRDTVSPVEAFNRAGESLGISEDNICLQYAYGDGKHKSCDLARTAVSTLLYGIPIRGYTSLNLNTLPLLADLVGGVTLTIPDKSLEEVDPSFKEGAVVTLDSKSSEKYLRYRNTEISQSAMTRFQRQLVFLKAFAARLQEKQGQDASTVTKVYEGLKPYMVSNMGNDLYVKLATAKIEGDTITIPGDGITNEKTTFDEYHVRETELYELVLETFFSKISE</sequence>
<organism evidence="4 5">
    <name type="scientific">Eubacterium cellulosolvens (strain ATCC 43171 / JCM 9499 / 6)</name>
    <name type="common">Cillobacterium cellulosolvens</name>
    <dbReference type="NCBI Taxonomy" id="633697"/>
    <lineage>
        <taxon>Bacteria</taxon>
        <taxon>Bacillati</taxon>
        <taxon>Bacillota</taxon>
        <taxon>Clostridia</taxon>
        <taxon>Eubacteriales</taxon>
        <taxon>Eubacteriaceae</taxon>
        <taxon>Eubacterium</taxon>
    </lineage>
</organism>
<dbReference type="STRING" id="633697.EubceDRAFT1_0901"/>
<dbReference type="InterPro" id="IPR004474">
    <property type="entry name" value="LytR_CpsA_psr"/>
</dbReference>
<proteinExistence type="inferred from homology"/>
<keyword evidence="2" id="KW-0812">Transmembrane</keyword>
<reference evidence="4 5" key="1">
    <citation type="submission" date="2010-08" db="EMBL/GenBank/DDBJ databases">
        <authorList>
            <consortium name="US DOE Joint Genome Institute (JGI-PGF)"/>
            <person name="Lucas S."/>
            <person name="Copeland A."/>
            <person name="Lapidus A."/>
            <person name="Cheng J.-F."/>
            <person name="Bruce D."/>
            <person name="Goodwin L."/>
            <person name="Pitluck S."/>
            <person name="Land M.L."/>
            <person name="Hauser L."/>
            <person name="Chang Y.-J."/>
            <person name="Anderson I.J."/>
            <person name="Johnson E."/>
            <person name="Mulhopadhyay B."/>
            <person name="Kyrpides N."/>
            <person name="Woyke T.J."/>
        </authorList>
    </citation>
    <scope>NUCLEOTIDE SEQUENCE [LARGE SCALE GENOMIC DNA]</scope>
    <source>
        <strain evidence="4 5">6</strain>
    </source>
</reference>
<keyword evidence="2" id="KW-1133">Transmembrane helix</keyword>
<feature type="transmembrane region" description="Helical" evidence="2">
    <location>
        <begin position="12"/>
        <end position="33"/>
    </location>
</feature>
<dbReference type="AlphaFoldDB" id="I5ASF7"/>
<accession>I5ASF7</accession>
<comment type="similarity">
    <text evidence="1">Belongs to the LytR/CpsA/Psr (LCP) family.</text>
</comment>
<feature type="domain" description="Cell envelope-related transcriptional attenuator" evidence="3">
    <location>
        <begin position="124"/>
        <end position="282"/>
    </location>
</feature>
<evidence type="ECO:0000256" key="1">
    <source>
        <dbReference type="ARBA" id="ARBA00006068"/>
    </source>
</evidence>
<dbReference type="Gene3D" id="3.40.630.190">
    <property type="entry name" value="LCP protein"/>
    <property type="match status" value="1"/>
</dbReference>
<dbReference type="Pfam" id="PF03816">
    <property type="entry name" value="LytR_cpsA_psr"/>
    <property type="match status" value="1"/>
</dbReference>
<evidence type="ECO:0000313" key="5">
    <source>
        <dbReference type="Proteomes" id="UP000005753"/>
    </source>
</evidence>
<dbReference type="PANTHER" id="PTHR33392">
    <property type="entry name" value="POLYISOPRENYL-TEICHOIC ACID--PEPTIDOGLYCAN TEICHOIC ACID TRANSFERASE TAGU"/>
    <property type="match status" value="1"/>
</dbReference>
<name>I5ASF7_EUBC6</name>